<dbReference type="Gene3D" id="3.30.70.890">
    <property type="entry name" value="GHMP kinase, C-terminal domain"/>
    <property type="match status" value="1"/>
</dbReference>
<name>A0A944CHE5_9HYPH</name>
<evidence type="ECO:0000256" key="7">
    <source>
        <dbReference type="ARBA" id="ARBA00022840"/>
    </source>
</evidence>
<comment type="similarity">
    <text evidence="1 10">Belongs to the GHMP kinase family. IspE subfamily.</text>
</comment>
<organism evidence="13 14">
    <name type="scientific">Roseibium polysiphoniae</name>
    <dbReference type="NCBI Taxonomy" id="2571221"/>
    <lineage>
        <taxon>Bacteria</taxon>
        <taxon>Pseudomonadati</taxon>
        <taxon>Pseudomonadota</taxon>
        <taxon>Alphaproteobacteria</taxon>
        <taxon>Hyphomicrobiales</taxon>
        <taxon>Stappiaceae</taxon>
        <taxon>Roseibium</taxon>
    </lineage>
</organism>
<dbReference type="SUPFAM" id="SSF54211">
    <property type="entry name" value="Ribosomal protein S5 domain 2-like"/>
    <property type="match status" value="1"/>
</dbReference>
<keyword evidence="5 10" id="KW-0547">Nucleotide-binding</keyword>
<dbReference type="PIRSF" id="PIRSF010376">
    <property type="entry name" value="IspE"/>
    <property type="match status" value="1"/>
</dbReference>
<reference evidence="13" key="2">
    <citation type="journal article" date="2021" name="Microorganisms">
        <title>Bacterial Dimethylsulfoniopropionate Biosynthesis in the East China Sea.</title>
        <authorList>
            <person name="Liu J."/>
            <person name="Zhang Y."/>
            <person name="Liu J."/>
            <person name="Zhong H."/>
            <person name="Williams B.T."/>
            <person name="Zheng Y."/>
            <person name="Curson A.R.J."/>
            <person name="Sun C."/>
            <person name="Sun H."/>
            <person name="Song D."/>
            <person name="Wagner Mackenzie B."/>
            <person name="Bermejo Martinez A."/>
            <person name="Todd J.D."/>
            <person name="Zhang X.H."/>
        </authorList>
    </citation>
    <scope>NUCLEOTIDE SEQUENCE</scope>
    <source>
        <strain evidence="13">AESS21</strain>
    </source>
</reference>
<evidence type="ECO:0000256" key="4">
    <source>
        <dbReference type="ARBA" id="ARBA00022679"/>
    </source>
</evidence>
<evidence type="ECO:0000256" key="9">
    <source>
        <dbReference type="ARBA" id="ARBA00032554"/>
    </source>
</evidence>
<evidence type="ECO:0000256" key="5">
    <source>
        <dbReference type="ARBA" id="ARBA00022741"/>
    </source>
</evidence>
<comment type="function">
    <text evidence="10">Catalyzes the phosphorylation of the position 2 hydroxy group of 4-diphosphocytidyl-2C-methyl-D-erythritol.</text>
</comment>
<dbReference type="Gene3D" id="3.30.230.10">
    <property type="match status" value="1"/>
</dbReference>
<dbReference type="SUPFAM" id="SSF55060">
    <property type="entry name" value="GHMP Kinase, C-terminal domain"/>
    <property type="match status" value="1"/>
</dbReference>
<evidence type="ECO:0000256" key="1">
    <source>
        <dbReference type="ARBA" id="ARBA00009684"/>
    </source>
</evidence>
<evidence type="ECO:0000313" key="14">
    <source>
        <dbReference type="Proteomes" id="UP000705379"/>
    </source>
</evidence>
<reference evidence="13" key="1">
    <citation type="submission" date="2018-08" db="EMBL/GenBank/DDBJ databases">
        <authorList>
            <person name="Jin W."/>
            <person name="Wang H."/>
            <person name="Yang Y."/>
            <person name="Li M."/>
            <person name="Liu J."/>
        </authorList>
    </citation>
    <scope>NUCLEOTIDE SEQUENCE</scope>
    <source>
        <strain evidence="13">AESS21</strain>
    </source>
</reference>
<feature type="binding site" evidence="10">
    <location>
        <begin position="103"/>
        <end position="113"/>
    </location>
    <ligand>
        <name>ATP</name>
        <dbReference type="ChEBI" id="CHEBI:30616"/>
    </ligand>
</feature>
<evidence type="ECO:0000313" key="13">
    <source>
        <dbReference type="EMBL" id="MBS8262714.1"/>
    </source>
</evidence>
<dbReference type="InterPro" id="IPR036554">
    <property type="entry name" value="GHMP_kinase_C_sf"/>
</dbReference>
<keyword evidence="4 10" id="KW-0808">Transferase</keyword>
<dbReference type="NCBIfam" id="TIGR00154">
    <property type="entry name" value="ispE"/>
    <property type="match status" value="1"/>
</dbReference>
<dbReference type="InterPro" id="IPR013750">
    <property type="entry name" value="GHMP_kinase_C_dom"/>
</dbReference>
<dbReference type="EC" id="2.7.1.148" evidence="2 10"/>
<dbReference type="RefSeq" id="WP_213218043.1">
    <property type="nucleotide sequence ID" value="NZ_QTKU01000007.1"/>
</dbReference>
<dbReference type="InterPro" id="IPR006204">
    <property type="entry name" value="GHMP_kinase_N_dom"/>
</dbReference>
<dbReference type="GO" id="GO:0050515">
    <property type="term" value="F:4-(cytidine 5'-diphospho)-2-C-methyl-D-erythritol kinase activity"/>
    <property type="evidence" value="ECO:0007669"/>
    <property type="project" value="UniProtKB-UniRule"/>
</dbReference>
<dbReference type="Pfam" id="PF00288">
    <property type="entry name" value="GHMP_kinases_N"/>
    <property type="match status" value="1"/>
</dbReference>
<evidence type="ECO:0000256" key="10">
    <source>
        <dbReference type="HAMAP-Rule" id="MF_00061"/>
    </source>
</evidence>
<evidence type="ECO:0000256" key="8">
    <source>
        <dbReference type="ARBA" id="ARBA00023229"/>
    </source>
</evidence>
<comment type="caution">
    <text evidence="13">The sequence shown here is derived from an EMBL/GenBank/DDBJ whole genome shotgun (WGS) entry which is preliminary data.</text>
</comment>
<dbReference type="PANTHER" id="PTHR43527:SF2">
    <property type="entry name" value="4-DIPHOSPHOCYTIDYL-2-C-METHYL-D-ERYTHRITOL KINASE, CHLOROPLASTIC"/>
    <property type="match status" value="1"/>
</dbReference>
<keyword evidence="8 10" id="KW-0414">Isoprene biosynthesis</keyword>
<dbReference type="HAMAP" id="MF_00061">
    <property type="entry name" value="IspE"/>
    <property type="match status" value="1"/>
</dbReference>
<feature type="active site" evidence="10">
    <location>
        <position position="17"/>
    </location>
</feature>
<evidence type="ECO:0000256" key="6">
    <source>
        <dbReference type="ARBA" id="ARBA00022777"/>
    </source>
</evidence>
<keyword evidence="7 10" id="KW-0067">ATP-binding</keyword>
<dbReference type="InterPro" id="IPR004424">
    <property type="entry name" value="IspE"/>
</dbReference>
<dbReference type="InterPro" id="IPR020568">
    <property type="entry name" value="Ribosomal_Su5_D2-typ_SF"/>
</dbReference>
<feature type="domain" description="GHMP kinase N-terminal" evidence="11">
    <location>
        <begin position="74"/>
        <end position="150"/>
    </location>
</feature>
<dbReference type="Pfam" id="PF08544">
    <property type="entry name" value="GHMP_kinases_C"/>
    <property type="match status" value="1"/>
</dbReference>
<feature type="domain" description="GHMP kinase C-terminal" evidence="12">
    <location>
        <begin position="209"/>
        <end position="279"/>
    </location>
</feature>
<evidence type="ECO:0000256" key="3">
    <source>
        <dbReference type="ARBA" id="ARBA00017473"/>
    </source>
</evidence>
<dbReference type="PANTHER" id="PTHR43527">
    <property type="entry name" value="4-DIPHOSPHOCYTIDYL-2-C-METHYL-D-ERYTHRITOL KINASE, CHLOROPLASTIC"/>
    <property type="match status" value="1"/>
</dbReference>
<dbReference type="NCBIfam" id="NF011202">
    <property type="entry name" value="PRK14608.1"/>
    <property type="match status" value="1"/>
</dbReference>
<dbReference type="EMBL" id="QTKU01000007">
    <property type="protein sequence ID" value="MBS8262714.1"/>
    <property type="molecule type" value="Genomic_DNA"/>
</dbReference>
<proteinExistence type="inferred from homology"/>
<protein>
    <recommendedName>
        <fullName evidence="3 10">4-diphosphocytidyl-2-C-methyl-D-erythritol kinase</fullName>
        <shortName evidence="10">CMK</shortName>
        <ecNumber evidence="2 10">2.7.1.148</ecNumber>
    </recommendedName>
    <alternativeName>
        <fullName evidence="9 10">4-(cytidine-5'-diphospho)-2-C-methyl-D-erythritol kinase</fullName>
    </alternativeName>
</protein>
<accession>A0A944CHE5</accession>
<keyword evidence="6 10" id="KW-0418">Kinase</keyword>
<evidence type="ECO:0000259" key="12">
    <source>
        <dbReference type="Pfam" id="PF08544"/>
    </source>
</evidence>
<feature type="active site" evidence="10">
    <location>
        <position position="145"/>
    </location>
</feature>
<comment type="pathway">
    <text evidence="10">Isoprenoid biosynthesis; isopentenyl diphosphate biosynthesis via DXP pathway; isopentenyl diphosphate from 1-deoxy-D-xylulose 5-phosphate: step 3/6.</text>
</comment>
<dbReference type="GO" id="GO:0019288">
    <property type="term" value="P:isopentenyl diphosphate biosynthetic process, methylerythritol 4-phosphate pathway"/>
    <property type="evidence" value="ECO:0007669"/>
    <property type="project" value="UniProtKB-UniRule"/>
</dbReference>
<evidence type="ECO:0000259" key="11">
    <source>
        <dbReference type="Pfam" id="PF00288"/>
    </source>
</evidence>
<evidence type="ECO:0000256" key="2">
    <source>
        <dbReference type="ARBA" id="ARBA00012052"/>
    </source>
</evidence>
<dbReference type="GO" id="GO:0005524">
    <property type="term" value="F:ATP binding"/>
    <property type="evidence" value="ECO:0007669"/>
    <property type="project" value="UniProtKB-UniRule"/>
</dbReference>
<dbReference type="GO" id="GO:0016114">
    <property type="term" value="P:terpenoid biosynthetic process"/>
    <property type="evidence" value="ECO:0007669"/>
    <property type="project" value="UniProtKB-UniRule"/>
</dbReference>
<dbReference type="Proteomes" id="UP000705379">
    <property type="component" value="Unassembled WGS sequence"/>
</dbReference>
<gene>
    <name evidence="10" type="primary">ispE</name>
    <name evidence="13" type="ORF">DYI23_20985</name>
</gene>
<sequence length="293" mass="30904">MSDLSMSGSAGEFARAKVNLALHITGRRDDGYHLLDSLVVFPAIGDRLHAEAADTLSLTITGPFAVGLAPNSDNLVLKAIRSLVSACGQPEPRLALTLEKNLPVASGIGGGSADAAAALRLARNIAGMTLHRLELEKLALQLGADVPVCLDQCAVRMKGIGESLSPLPRLPDFGIVLVNPRLAVSTPAIFKGLENHNNSGLPEIPRGFETLASLISYLEDTRNDMEPTAERLCPVISQVLAALSAEHQTLLSRMSGSGATCFALCRSGDEDGLAERIQKSHPAWWVASSNSVT</sequence>
<comment type="catalytic activity">
    <reaction evidence="10">
        <text>4-CDP-2-C-methyl-D-erythritol + ATP = 4-CDP-2-C-methyl-D-erythritol 2-phosphate + ADP + H(+)</text>
        <dbReference type="Rhea" id="RHEA:18437"/>
        <dbReference type="ChEBI" id="CHEBI:15378"/>
        <dbReference type="ChEBI" id="CHEBI:30616"/>
        <dbReference type="ChEBI" id="CHEBI:57823"/>
        <dbReference type="ChEBI" id="CHEBI:57919"/>
        <dbReference type="ChEBI" id="CHEBI:456216"/>
        <dbReference type="EC" id="2.7.1.148"/>
    </reaction>
</comment>
<dbReference type="AlphaFoldDB" id="A0A944CHE5"/>
<dbReference type="InterPro" id="IPR014721">
    <property type="entry name" value="Ribsml_uS5_D2-typ_fold_subgr"/>
</dbReference>